<dbReference type="AlphaFoldDB" id="A0A6P1EC32"/>
<dbReference type="PANTHER" id="PTHR22642:SF2">
    <property type="entry name" value="PROTEIN LONG AFTER FAR-RED 3"/>
    <property type="match status" value="1"/>
</dbReference>
<dbReference type="Proteomes" id="UP000465035">
    <property type="component" value="Chromosome"/>
</dbReference>
<dbReference type="GeneID" id="69059029"/>
<dbReference type="InterPro" id="IPR013108">
    <property type="entry name" value="Amidohydro_3"/>
</dbReference>
<dbReference type="Gene3D" id="2.30.40.10">
    <property type="entry name" value="Urease, subunit C, domain 1"/>
    <property type="match status" value="1"/>
</dbReference>
<dbReference type="EMBL" id="CP047121">
    <property type="protein sequence ID" value="QHB52801.1"/>
    <property type="molecule type" value="Genomic_DNA"/>
</dbReference>
<sequence>MAKVQILKSNSIFTAESEKFISGAIVVVDHQIAGVYPDQIPTRFLATRPTVTNFGDQTIVPGFIESHSHMFLSALVYCHQITLISGNSELACAKELDQKVIRDQLKPEQWIVAKGWYVPSWTDKRMPCRATLDRYFPDHPVAVIADDLHTLWLNTEALNKLLPSVNSTRFDKDVVVTARGDPTGVIGEQTAMAFLHQIFNYSTEQKAAVLGPYLKHLTKFGLTSICDLALLPAKTAAELDDQIYPAAYHLLAHQNRLPIRVHLYPYFKRGVGPLKQLSARYATERIRVAGGKLFFDGVTSSYTAWMKAAYEGKEDHGRPMIPASEMKQLIFSAQANQLPLRIHAIGDRAIHEALVDFIAAKNQFGQLKTGQHCLEHLETIDPTDLSLMAQSGVVASVQPSHPLLDYQTADLYVGKRSQTMWPFLFFETHHIPMAFGTDSPVVVNVTPMQNIYFAMTSQTLIGEPAKGWHADQRLNLGQALLAHTINAAKACSYENKIGSLSAGKFADITVLDRNLEHTTARDMKDVQVVGTMVGGEWQYQKTSQLIK</sequence>
<gene>
    <name evidence="2" type="ORF">GQR93_11660</name>
</gene>
<dbReference type="SUPFAM" id="SSF51556">
    <property type="entry name" value="Metallo-dependent hydrolases"/>
    <property type="match status" value="1"/>
</dbReference>
<proteinExistence type="predicted"/>
<dbReference type="Gene3D" id="3.10.310.70">
    <property type="match status" value="1"/>
</dbReference>
<dbReference type="Pfam" id="PF07969">
    <property type="entry name" value="Amidohydro_3"/>
    <property type="match status" value="1"/>
</dbReference>
<dbReference type="InterPro" id="IPR032466">
    <property type="entry name" value="Metal_Hydrolase"/>
</dbReference>
<reference evidence="2 3" key="1">
    <citation type="submission" date="2019-12" db="EMBL/GenBank/DDBJ databases">
        <title>Lactobacillus hilgardii FLUB.</title>
        <authorList>
            <person name="Gustaw K."/>
        </authorList>
    </citation>
    <scope>NUCLEOTIDE SEQUENCE [LARGE SCALE GENOMIC DNA]</scope>
    <source>
        <strain evidence="2 3">FLUB</strain>
    </source>
</reference>
<dbReference type="GO" id="GO:0016810">
    <property type="term" value="F:hydrolase activity, acting on carbon-nitrogen (but not peptide) bonds"/>
    <property type="evidence" value="ECO:0007669"/>
    <property type="project" value="InterPro"/>
</dbReference>
<keyword evidence="2" id="KW-0378">Hydrolase</keyword>
<dbReference type="InterPro" id="IPR011059">
    <property type="entry name" value="Metal-dep_hydrolase_composite"/>
</dbReference>
<dbReference type="SMR" id="A0A6P1EC32"/>
<evidence type="ECO:0000259" key="1">
    <source>
        <dbReference type="Pfam" id="PF07969"/>
    </source>
</evidence>
<dbReference type="PANTHER" id="PTHR22642">
    <property type="entry name" value="IMIDAZOLONEPROPIONASE"/>
    <property type="match status" value="1"/>
</dbReference>
<feature type="domain" description="Amidohydrolase 3" evidence="1">
    <location>
        <begin position="57"/>
        <end position="536"/>
    </location>
</feature>
<organism evidence="2 3">
    <name type="scientific">Lentilactobacillus hilgardii</name>
    <name type="common">Lactobacillus hilgardii</name>
    <dbReference type="NCBI Taxonomy" id="1588"/>
    <lineage>
        <taxon>Bacteria</taxon>
        <taxon>Bacillati</taxon>
        <taxon>Bacillota</taxon>
        <taxon>Bacilli</taxon>
        <taxon>Lactobacillales</taxon>
        <taxon>Lactobacillaceae</taxon>
        <taxon>Lentilactobacillus</taxon>
    </lineage>
</organism>
<evidence type="ECO:0000313" key="2">
    <source>
        <dbReference type="EMBL" id="QHB52801.1"/>
    </source>
</evidence>
<dbReference type="RefSeq" id="WP_004466576.1">
    <property type="nucleotide sequence ID" value="NZ_CABKOL010000104.1"/>
</dbReference>
<protein>
    <submittedName>
        <fullName evidence="2">Amidohydrolase family protein</fullName>
    </submittedName>
</protein>
<dbReference type="SUPFAM" id="SSF51338">
    <property type="entry name" value="Composite domain of metallo-dependent hydrolases"/>
    <property type="match status" value="1"/>
</dbReference>
<dbReference type="Gene3D" id="3.20.20.140">
    <property type="entry name" value="Metal-dependent hydrolases"/>
    <property type="match status" value="1"/>
</dbReference>
<name>A0A6P1EC32_LENHI</name>
<evidence type="ECO:0000313" key="3">
    <source>
        <dbReference type="Proteomes" id="UP000465035"/>
    </source>
</evidence>
<accession>A0A6P1EC32</accession>